<dbReference type="InterPro" id="IPR000541">
    <property type="entry name" value="Ncs6/Tuc1/Ctu1"/>
</dbReference>
<dbReference type="PANTHER" id="PTHR11807:SF12">
    <property type="entry name" value="CYTOPLASMIC TRNA 2-THIOLATION PROTEIN 1"/>
    <property type="match status" value="1"/>
</dbReference>
<accession>A0ABT5XEG2</accession>
<organism evidence="3 4">
    <name type="scientific">Candidatus Methanocrinis alkalitolerans</name>
    <dbReference type="NCBI Taxonomy" id="3033395"/>
    <lineage>
        <taxon>Archaea</taxon>
        <taxon>Methanobacteriati</taxon>
        <taxon>Methanobacteriota</taxon>
        <taxon>Stenosarchaea group</taxon>
        <taxon>Methanomicrobia</taxon>
        <taxon>Methanotrichales</taxon>
        <taxon>Methanotrichaceae</taxon>
        <taxon>Methanocrinis</taxon>
    </lineage>
</organism>
<evidence type="ECO:0000256" key="1">
    <source>
        <dbReference type="ARBA" id="ARBA00022679"/>
    </source>
</evidence>
<keyword evidence="4" id="KW-1185">Reference proteome</keyword>
<dbReference type="InterPro" id="IPR035107">
    <property type="entry name" value="tRNA_thiolation_TtcA_Ctu1"/>
</dbReference>
<evidence type="ECO:0000259" key="2">
    <source>
        <dbReference type="Pfam" id="PF01171"/>
    </source>
</evidence>
<sequence>MRCSICEDAAVARSSRSRKLLCSSHFMEAFEDQVAETLKAGRMIEDGDRIAVALSGGKDSTVLLYVLKKILAGEAVELFAITIDEGIKGYREDTIGYARRISEDLCVELKMISFRDEFGSDLDRIAKGRDQAPCTFCGVLRKSALNRAARDLGATKLATGHNLDDEAQSVMMNYLKGDIERLFRLSPRRPRPGLVPRIKPLRHIAEKEVALYGILAGVYPEAPECPYAHSSLRFEIRRMMNGLERDHPGTKGSVLRGFEKILSSAEDRPAVTPLSCCRICGEPSVGDLCKACHLLGRSR</sequence>
<dbReference type="NCBIfam" id="TIGR00269">
    <property type="entry name" value="TIGR00269 family protein"/>
    <property type="match status" value="1"/>
</dbReference>
<evidence type="ECO:0000313" key="3">
    <source>
        <dbReference type="EMBL" id="MDF0593107.1"/>
    </source>
</evidence>
<proteinExistence type="predicted"/>
<feature type="domain" description="tRNA(Ile)-lysidine/2-thiocytidine synthase N-terminal" evidence="2">
    <location>
        <begin position="50"/>
        <end position="185"/>
    </location>
</feature>
<dbReference type="Pfam" id="PF01171">
    <property type="entry name" value="ATP_bind_3"/>
    <property type="match status" value="1"/>
</dbReference>
<dbReference type="InterPro" id="IPR014729">
    <property type="entry name" value="Rossmann-like_a/b/a_fold"/>
</dbReference>
<dbReference type="Proteomes" id="UP001215956">
    <property type="component" value="Unassembled WGS sequence"/>
</dbReference>
<dbReference type="SUPFAM" id="SSF52402">
    <property type="entry name" value="Adenine nucleotide alpha hydrolases-like"/>
    <property type="match status" value="1"/>
</dbReference>
<dbReference type="PIRSF" id="PIRSF004976">
    <property type="entry name" value="ATPase_YdaO"/>
    <property type="match status" value="1"/>
</dbReference>
<dbReference type="CDD" id="cd01713">
    <property type="entry name" value="CTU1-like"/>
    <property type="match status" value="1"/>
</dbReference>
<evidence type="ECO:0000313" key="4">
    <source>
        <dbReference type="Proteomes" id="UP001215956"/>
    </source>
</evidence>
<keyword evidence="1" id="KW-0808">Transferase</keyword>
<comment type="caution">
    <text evidence="3">The sequence shown here is derived from an EMBL/GenBank/DDBJ whole genome shotgun (WGS) entry which is preliminary data.</text>
</comment>
<dbReference type="Gene3D" id="3.40.50.620">
    <property type="entry name" value="HUPs"/>
    <property type="match status" value="1"/>
</dbReference>
<protein>
    <submittedName>
        <fullName evidence="3">TIGR00269 family protein</fullName>
    </submittedName>
</protein>
<name>A0ABT5XEG2_9EURY</name>
<gene>
    <name evidence="3" type="ORF">P0O24_05865</name>
</gene>
<dbReference type="InterPro" id="IPR011063">
    <property type="entry name" value="TilS/TtcA_N"/>
</dbReference>
<dbReference type="InterPro" id="IPR056369">
    <property type="entry name" value="CTU1-like_ATP-bd"/>
</dbReference>
<dbReference type="EMBL" id="JARFPL010000014">
    <property type="protein sequence ID" value="MDF0593107.1"/>
    <property type="molecule type" value="Genomic_DNA"/>
</dbReference>
<dbReference type="PANTHER" id="PTHR11807">
    <property type="entry name" value="ATPASES OF THE PP SUPERFAMILY-RELATED"/>
    <property type="match status" value="1"/>
</dbReference>
<reference evidence="3 4" key="1">
    <citation type="submission" date="2023-03" db="EMBL/GenBank/DDBJ databases">
        <title>Whole genome sequencing of Methanotrichaceae archaeon M04Ac.</title>
        <authorList>
            <person name="Khomyakova M.A."/>
            <person name="Merkel A.Y."/>
            <person name="Slobodkin A.I."/>
        </authorList>
    </citation>
    <scope>NUCLEOTIDE SEQUENCE [LARGE SCALE GENOMIC DNA]</scope>
    <source>
        <strain evidence="3 4">M04Ac</strain>
    </source>
</reference>